<dbReference type="GeneID" id="111358169"/>
<evidence type="ECO:0000313" key="3">
    <source>
        <dbReference type="Proteomes" id="UP000301870"/>
    </source>
</evidence>
<evidence type="ECO:0000256" key="1">
    <source>
        <dbReference type="SAM" id="SignalP"/>
    </source>
</evidence>
<feature type="domain" description="Chitin-binding type-2" evidence="2">
    <location>
        <begin position="28"/>
        <end position="89"/>
    </location>
</feature>
<dbReference type="SUPFAM" id="SSF57625">
    <property type="entry name" value="Invertebrate chitin-binding proteins"/>
    <property type="match status" value="2"/>
</dbReference>
<keyword evidence="3" id="KW-1185">Reference proteome</keyword>
<dbReference type="OrthoDB" id="7483539at2759"/>
<evidence type="ECO:0000259" key="2">
    <source>
        <dbReference type="PROSITE" id="PS50940"/>
    </source>
</evidence>
<proteinExistence type="predicted"/>
<protein>
    <submittedName>
        <fullName evidence="4">Uncharacterized protein LOC111358169</fullName>
    </submittedName>
</protein>
<dbReference type="GO" id="GO:0005576">
    <property type="term" value="C:extracellular region"/>
    <property type="evidence" value="ECO:0007669"/>
    <property type="project" value="InterPro"/>
</dbReference>
<dbReference type="PROSITE" id="PS50940">
    <property type="entry name" value="CHIT_BIND_II"/>
    <property type="match status" value="2"/>
</dbReference>
<dbReference type="GO" id="GO:0008061">
    <property type="term" value="F:chitin binding"/>
    <property type="evidence" value="ECO:0007669"/>
    <property type="project" value="InterPro"/>
</dbReference>
<dbReference type="Gene3D" id="2.170.140.10">
    <property type="entry name" value="Chitin binding domain"/>
    <property type="match status" value="2"/>
</dbReference>
<dbReference type="Pfam" id="PF01607">
    <property type="entry name" value="CBM_14"/>
    <property type="match status" value="2"/>
</dbReference>
<feature type="chain" id="PRO_5039929459" evidence="1">
    <location>
        <begin position="29"/>
        <end position="187"/>
    </location>
</feature>
<dbReference type="KEGG" id="sliu:111358169"/>
<dbReference type="InterPro" id="IPR002557">
    <property type="entry name" value="Chitin-bd_dom"/>
</dbReference>
<sequence length="187" mass="20346">MCEFKTMDKKYLCVVLLFVGLCHGVSEASDCTARGRFPNDGAGDCRGYTICLMGGLTNFTQYKLNCPEGFVYSHLEYQCTNATNYQCYPSFNCSSVGNFVVPGSSDCSAFIACPEGLLGINTARKVLCPPDTLFNVTVGACQNSTEFSCTPKVQLDVLELHDKGNNAAKISPHFLCSVLLLLPVYLQ</sequence>
<dbReference type="RefSeq" id="XP_022828863.1">
    <property type="nucleotide sequence ID" value="XM_022973095.1"/>
</dbReference>
<evidence type="ECO:0000313" key="4">
    <source>
        <dbReference type="RefSeq" id="XP_022828863.1"/>
    </source>
</evidence>
<dbReference type="AlphaFoldDB" id="A0A9J7EEE3"/>
<feature type="domain" description="Chitin-binding type-2" evidence="2">
    <location>
        <begin position="90"/>
        <end position="151"/>
    </location>
</feature>
<gene>
    <name evidence="4" type="primary">LOC111358169</name>
</gene>
<accession>A0A9J7EEE3</accession>
<keyword evidence="1" id="KW-0732">Signal</keyword>
<dbReference type="SMART" id="SM00494">
    <property type="entry name" value="ChtBD2"/>
    <property type="match status" value="2"/>
</dbReference>
<dbReference type="InterPro" id="IPR036508">
    <property type="entry name" value="Chitin-bd_dom_sf"/>
</dbReference>
<reference evidence="4" key="1">
    <citation type="submission" date="2025-08" db="UniProtKB">
        <authorList>
            <consortium name="RefSeq"/>
        </authorList>
    </citation>
    <scope>IDENTIFICATION</scope>
    <source>
        <strain evidence="4">Ishihara</strain>
        <tissue evidence="4">Whole body</tissue>
    </source>
</reference>
<feature type="signal peptide" evidence="1">
    <location>
        <begin position="1"/>
        <end position="28"/>
    </location>
</feature>
<organism evidence="3 4">
    <name type="scientific">Spodoptera litura</name>
    <name type="common">Asian cotton leafworm</name>
    <dbReference type="NCBI Taxonomy" id="69820"/>
    <lineage>
        <taxon>Eukaryota</taxon>
        <taxon>Metazoa</taxon>
        <taxon>Ecdysozoa</taxon>
        <taxon>Arthropoda</taxon>
        <taxon>Hexapoda</taxon>
        <taxon>Insecta</taxon>
        <taxon>Pterygota</taxon>
        <taxon>Neoptera</taxon>
        <taxon>Endopterygota</taxon>
        <taxon>Lepidoptera</taxon>
        <taxon>Glossata</taxon>
        <taxon>Ditrysia</taxon>
        <taxon>Noctuoidea</taxon>
        <taxon>Noctuidae</taxon>
        <taxon>Amphipyrinae</taxon>
        <taxon>Spodoptera</taxon>
    </lineage>
</organism>
<name>A0A9J7EEE3_SPOLT</name>
<dbReference type="Proteomes" id="UP000301870">
    <property type="component" value="Chromosome 27"/>
</dbReference>